<dbReference type="RefSeq" id="WP_124966879.1">
    <property type="nucleotide sequence ID" value="NZ_RRAZ01000069.1"/>
</dbReference>
<proteinExistence type="predicted"/>
<protein>
    <submittedName>
        <fullName evidence="1">Uncharacterized protein</fullName>
    </submittedName>
</protein>
<name>A0A3P3D122_9RHOB</name>
<dbReference type="AlphaFoldDB" id="A0A3P3D122"/>
<dbReference type="EMBL" id="RRAZ01000069">
    <property type="protein sequence ID" value="RRH68140.1"/>
    <property type="molecule type" value="Genomic_DNA"/>
</dbReference>
<organism evidence="1 2">
    <name type="scientific">Falsigemmobacter faecalis</name>
    <dbReference type="NCBI Taxonomy" id="2488730"/>
    <lineage>
        <taxon>Bacteria</taxon>
        <taxon>Pseudomonadati</taxon>
        <taxon>Pseudomonadota</taxon>
        <taxon>Alphaproteobacteria</taxon>
        <taxon>Rhodobacterales</taxon>
        <taxon>Paracoccaceae</taxon>
        <taxon>Falsigemmobacter</taxon>
    </lineage>
</organism>
<accession>A0A3P3D122</accession>
<evidence type="ECO:0000313" key="1">
    <source>
        <dbReference type="EMBL" id="RRH68140.1"/>
    </source>
</evidence>
<dbReference type="Proteomes" id="UP000282125">
    <property type="component" value="Unassembled WGS sequence"/>
</dbReference>
<dbReference type="OrthoDB" id="7848342at2"/>
<gene>
    <name evidence="1" type="ORF">EG244_19820</name>
</gene>
<sequence>MRIAWRVSVILLALLHCQGKKASFAKLHVLNDAIRTPKSRESLVNIVEGRSDALSYVLRVEPAFTRALDFVVGEKLAIWGVSSKRTTLILTEAGLKAALAVDGQEDVLVEERAFLSGPAKKLTEGFVNKLLLTGKRLL</sequence>
<comment type="caution">
    <text evidence="1">The sequence shown here is derived from an EMBL/GenBank/DDBJ whole genome shotgun (WGS) entry which is preliminary data.</text>
</comment>
<keyword evidence="2" id="KW-1185">Reference proteome</keyword>
<evidence type="ECO:0000313" key="2">
    <source>
        <dbReference type="Proteomes" id="UP000282125"/>
    </source>
</evidence>
<reference evidence="1 2" key="1">
    <citation type="submission" date="2018-11" db="EMBL/GenBank/DDBJ databases">
        <title>Gemmobacter sp. nov., YIM 102744-1 draft genome.</title>
        <authorList>
            <person name="Li G."/>
            <person name="Jiang Y."/>
        </authorList>
    </citation>
    <scope>NUCLEOTIDE SEQUENCE [LARGE SCALE GENOMIC DNA]</scope>
    <source>
        <strain evidence="1 2">YIM 102744-1</strain>
    </source>
</reference>